<keyword evidence="2" id="KW-1133">Transmembrane helix</keyword>
<evidence type="ECO:0008006" key="5">
    <source>
        <dbReference type="Google" id="ProtNLM"/>
    </source>
</evidence>
<keyword evidence="2" id="KW-0472">Membrane</keyword>
<dbReference type="OrthoDB" id="3687641at2759"/>
<dbReference type="InterPro" id="IPR021765">
    <property type="entry name" value="UstYa-like"/>
</dbReference>
<gene>
    <name evidence="3" type="ORF">HYALB_00009691</name>
</gene>
<proteinExistence type="inferred from homology"/>
<feature type="transmembrane region" description="Helical" evidence="2">
    <location>
        <begin position="35"/>
        <end position="55"/>
    </location>
</feature>
<sequence length="265" mass="30625">MATENSAGLPFLQDDEACNPKETLLKKPAAVTLRANLVLAILYVPAILLYVFFYLHYFHFQSFKLQDQCIVSADVQSPVYKSGNIEFEKKKFLKDFRDSEFAGDPSPELDLAWHNLFEDNNVKVDKNDLDLAGLKSVQLANGGYIAQLNVFHELHCLKKIRHWIFKDYYVLPKNYTEAELKEWPAHINHCIDMLRESIMCLGDTSLVTFTWIGDGKHRTPTPWDRSSHKCVKWDSLTRWTKERSVNIETPGILLDEQGSLYPRNE</sequence>
<dbReference type="GO" id="GO:0043386">
    <property type="term" value="P:mycotoxin biosynthetic process"/>
    <property type="evidence" value="ECO:0007669"/>
    <property type="project" value="InterPro"/>
</dbReference>
<evidence type="ECO:0000256" key="2">
    <source>
        <dbReference type="SAM" id="Phobius"/>
    </source>
</evidence>
<protein>
    <recommendedName>
        <fullName evidence="5">Tat pathway signal sequence protein</fullName>
    </recommendedName>
</protein>
<comment type="caution">
    <text evidence="3">The sequence shown here is derived from an EMBL/GenBank/DDBJ whole genome shotgun (WGS) entry which is preliminary data.</text>
</comment>
<name>A0A9N9LDK4_9HELO</name>
<dbReference type="PANTHER" id="PTHR33365">
    <property type="entry name" value="YALI0B05434P"/>
    <property type="match status" value="1"/>
</dbReference>
<evidence type="ECO:0000256" key="1">
    <source>
        <dbReference type="ARBA" id="ARBA00035112"/>
    </source>
</evidence>
<dbReference type="Pfam" id="PF11807">
    <property type="entry name" value="UstYa"/>
    <property type="match status" value="1"/>
</dbReference>
<accession>A0A9N9LDK4</accession>
<evidence type="ECO:0000313" key="4">
    <source>
        <dbReference type="Proteomes" id="UP000701801"/>
    </source>
</evidence>
<organism evidence="3 4">
    <name type="scientific">Hymenoscyphus albidus</name>
    <dbReference type="NCBI Taxonomy" id="595503"/>
    <lineage>
        <taxon>Eukaryota</taxon>
        <taxon>Fungi</taxon>
        <taxon>Dikarya</taxon>
        <taxon>Ascomycota</taxon>
        <taxon>Pezizomycotina</taxon>
        <taxon>Leotiomycetes</taxon>
        <taxon>Helotiales</taxon>
        <taxon>Helotiaceae</taxon>
        <taxon>Hymenoscyphus</taxon>
    </lineage>
</organism>
<comment type="similarity">
    <text evidence="1">Belongs to the ustYa family.</text>
</comment>
<dbReference type="Proteomes" id="UP000701801">
    <property type="component" value="Unassembled WGS sequence"/>
</dbReference>
<reference evidence="3" key="1">
    <citation type="submission" date="2021-07" db="EMBL/GenBank/DDBJ databases">
        <authorList>
            <person name="Durling M."/>
        </authorList>
    </citation>
    <scope>NUCLEOTIDE SEQUENCE</scope>
</reference>
<keyword evidence="4" id="KW-1185">Reference proteome</keyword>
<evidence type="ECO:0000313" key="3">
    <source>
        <dbReference type="EMBL" id="CAG8972143.1"/>
    </source>
</evidence>
<dbReference type="EMBL" id="CAJVRM010000037">
    <property type="protein sequence ID" value="CAG8972143.1"/>
    <property type="molecule type" value="Genomic_DNA"/>
</dbReference>
<dbReference type="PANTHER" id="PTHR33365:SF7">
    <property type="entry name" value="TAT PATHWAY SIGNAL SEQUENCE"/>
    <property type="match status" value="1"/>
</dbReference>
<dbReference type="AlphaFoldDB" id="A0A9N9LDK4"/>
<keyword evidence="2" id="KW-0812">Transmembrane</keyword>